<dbReference type="Pfam" id="PF25298">
    <property type="entry name" value="Baculo_FP_2nd"/>
    <property type="match status" value="1"/>
</dbReference>
<evidence type="ECO:0000256" key="6">
    <source>
        <dbReference type="SAM" id="MobiDB-lite"/>
    </source>
</evidence>
<evidence type="ECO:0000259" key="7">
    <source>
        <dbReference type="PROSITE" id="PS50016"/>
    </source>
</evidence>
<evidence type="ECO:0000256" key="5">
    <source>
        <dbReference type="SAM" id="Coils"/>
    </source>
</evidence>
<evidence type="ECO:0000313" key="8">
    <source>
        <dbReference type="EMBL" id="CAG9126916.1"/>
    </source>
</evidence>
<keyword evidence="2 4" id="KW-0863">Zinc-finger</keyword>
<dbReference type="SMART" id="SM00249">
    <property type="entry name" value="PHD"/>
    <property type="match status" value="1"/>
</dbReference>
<evidence type="ECO:0000256" key="3">
    <source>
        <dbReference type="ARBA" id="ARBA00022833"/>
    </source>
</evidence>
<dbReference type="Gene3D" id="3.30.40.10">
    <property type="entry name" value="Zinc/RING finger domain, C3HC4 (zinc finger)"/>
    <property type="match status" value="1"/>
</dbReference>
<dbReference type="Gene3D" id="3.30.70.1820">
    <property type="entry name" value="L1 transposable element, RRM domain"/>
    <property type="match status" value="1"/>
</dbReference>
<dbReference type="InterPro" id="IPR019786">
    <property type="entry name" value="Zinc_finger_PHD-type_CS"/>
</dbReference>
<feature type="domain" description="PHD-type" evidence="7">
    <location>
        <begin position="1"/>
        <end position="55"/>
    </location>
</feature>
<dbReference type="GO" id="GO:0008270">
    <property type="term" value="F:zinc ion binding"/>
    <property type="evidence" value="ECO:0007669"/>
    <property type="project" value="UniProtKB-KW"/>
</dbReference>
<accession>A0A8S4FEI4</accession>
<dbReference type="EMBL" id="CAJHNJ030000033">
    <property type="protein sequence ID" value="CAG9126916.1"/>
    <property type="molecule type" value="Genomic_DNA"/>
</dbReference>
<dbReference type="InterPro" id="IPR019787">
    <property type="entry name" value="Znf_PHD-finger"/>
</dbReference>
<dbReference type="Pfam" id="PF00628">
    <property type="entry name" value="PHD"/>
    <property type="match status" value="1"/>
</dbReference>
<reference evidence="8" key="1">
    <citation type="submission" date="2020-11" db="EMBL/GenBank/DDBJ databases">
        <authorList>
            <person name="Whiteford S."/>
        </authorList>
    </citation>
    <scope>NUCLEOTIDE SEQUENCE</scope>
</reference>
<dbReference type="SUPFAM" id="SSF57903">
    <property type="entry name" value="FYVE/PHD zinc finger"/>
    <property type="match status" value="1"/>
</dbReference>
<dbReference type="InterPro" id="IPR011011">
    <property type="entry name" value="Znf_FYVE_PHD"/>
</dbReference>
<dbReference type="Gene3D" id="1.20.5.300">
    <property type="match status" value="1"/>
</dbReference>
<feature type="region of interest" description="Disordered" evidence="6">
    <location>
        <begin position="56"/>
        <end position="97"/>
    </location>
</feature>
<protein>
    <submittedName>
        <fullName evidence="8">(diamondback moth) hypothetical protein</fullName>
    </submittedName>
</protein>
<keyword evidence="5" id="KW-0175">Coiled coil</keyword>
<dbReference type="Proteomes" id="UP000653454">
    <property type="component" value="Unassembled WGS sequence"/>
</dbReference>
<keyword evidence="3" id="KW-0862">Zinc</keyword>
<dbReference type="InterPro" id="IPR013083">
    <property type="entry name" value="Znf_RING/FYVE/PHD"/>
</dbReference>
<organism evidence="8 9">
    <name type="scientific">Plutella xylostella</name>
    <name type="common">Diamondback moth</name>
    <name type="synonym">Plutella maculipennis</name>
    <dbReference type="NCBI Taxonomy" id="51655"/>
    <lineage>
        <taxon>Eukaryota</taxon>
        <taxon>Metazoa</taxon>
        <taxon>Ecdysozoa</taxon>
        <taxon>Arthropoda</taxon>
        <taxon>Hexapoda</taxon>
        <taxon>Insecta</taxon>
        <taxon>Pterygota</taxon>
        <taxon>Neoptera</taxon>
        <taxon>Endopterygota</taxon>
        <taxon>Lepidoptera</taxon>
        <taxon>Glossata</taxon>
        <taxon>Ditrysia</taxon>
        <taxon>Yponomeutoidea</taxon>
        <taxon>Plutellidae</taxon>
        <taxon>Plutella</taxon>
    </lineage>
</organism>
<dbReference type="InterPro" id="IPR001965">
    <property type="entry name" value="Znf_PHD"/>
</dbReference>
<dbReference type="PROSITE" id="PS01359">
    <property type="entry name" value="ZF_PHD_1"/>
    <property type="match status" value="1"/>
</dbReference>
<dbReference type="PROSITE" id="PS50016">
    <property type="entry name" value="ZF_PHD_2"/>
    <property type="match status" value="1"/>
</dbReference>
<dbReference type="AlphaFoldDB" id="A0A8S4FEI4"/>
<comment type="caution">
    <text evidence="8">The sequence shown here is derived from an EMBL/GenBank/DDBJ whole genome shotgun (WGS) entry which is preliminary data.</text>
</comment>
<evidence type="ECO:0000313" key="9">
    <source>
        <dbReference type="Proteomes" id="UP000653454"/>
    </source>
</evidence>
<keyword evidence="9" id="KW-1185">Reference proteome</keyword>
<name>A0A8S4FEI4_PLUXY</name>
<gene>
    <name evidence="8" type="ORF">PLXY2_LOCUS8774</name>
</gene>
<keyword evidence="1" id="KW-0479">Metal-binding</keyword>
<feature type="coiled-coil region" evidence="5">
    <location>
        <begin position="133"/>
        <end position="167"/>
    </location>
</feature>
<evidence type="ECO:0000256" key="4">
    <source>
        <dbReference type="PROSITE-ProRule" id="PRU00146"/>
    </source>
</evidence>
<dbReference type="InterPro" id="IPR057251">
    <property type="entry name" value="FP_C"/>
</dbReference>
<sequence>MAKCDSCNKMMDANNSITCTQASCTKGLHFACMNPSIKDDKEQRLTWKCPSCKVKEPRANRDNTPIRSSKDDGKGSSAENVTVRRGTQQQDKKQQQDFLASMREEILNTIRSELPKVVRTVISDELRPMNSLIKELEKSVQAMSGMYDSIKKEMDSQASQMQKLKEENLSLHESVNELHGRLSDLENDFSKQEQWARIKNIEVVGVPENNKESLSHIIGMLAEHTGVKVTSDDLVFVNRVQAKRAGGGRPRAIVAQFKERATKDTLLSAFKKCRSITTKDIGMDGDHRKIYINEHLTVKNKVLLSKTKDLAKEAGYKFVWSKNCRIYMRKSENSPFILITKESDLKSIVK</sequence>
<proteinExistence type="predicted"/>
<evidence type="ECO:0000256" key="1">
    <source>
        <dbReference type="ARBA" id="ARBA00022723"/>
    </source>
</evidence>
<evidence type="ECO:0000256" key="2">
    <source>
        <dbReference type="ARBA" id="ARBA00022771"/>
    </source>
</evidence>